<keyword evidence="2" id="KW-1185">Reference proteome</keyword>
<dbReference type="GeneID" id="5021082"/>
<evidence type="ECO:0000313" key="1">
    <source>
        <dbReference type="EMBL" id="CAK67900.1"/>
    </source>
</evidence>
<organism evidence="1 2">
    <name type="scientific">Paramecium tetraurelia</name>
    <dbReference type="NCBI Taxonomy" id="5888"/>
    <lineage>
        <taxon>Eukaryota</taxon>
        <taxon>Sar</taxon>
        <taxon>Alveolata</taxon>
        <taxon>Ciliophora</taxon>
        <taxon>Intramacronucleata</taxon>
        <taxon>Oligohymenophorea</taxon>
        <taxon>Peniculida</taxon>
        <taxon>Parameciidae</taxon>
        <taxon>Paramecium</taxon>
    </lineage>
</organism>
<dbReference type="KEGG" id="ptm:GSPATT00036681001"/>
<dbReference type="HOGENOM" id="CLU_1186967_0_0_1"/>
<evidence type="ECO:0000313" key="2">
    <source>
        <dbReference type="Proteomes" id="UP000000600"/>
    </source>
</evidence>
<dbReference type="AlphaFoldDB" id="A0CAT3"/>
<gene>
    <name evidence="1" type="ORF">GSPATT00036681001</name>
</gene>
<dbReference type="InParanoid" id="A0CAT3"/>
<dbReference type="EMBL" id="CT868055">
    <property type="protein sequence ID" value="CAK67900.1"/>
    <property type="molecule type" value="Genomic_DNA"/>
</dbReference>
<dbReference type="RefSeq" id="XP_001435297.1">
    <property type="nucleotide sequence ID" value="XM_001435260.2"/>
</dbReference>
<name>A0CAT3_PARTE</name>
<accession>A0CAT3</accession>
<sequence length="234" mass="28018">MTQQRLQIHKASAVNSCNQLLQRTTFQLIQTILNNISEGYVEKRIITKEGLIIRLMKKDKIVIQLRNANNRIKGTEVDFIILLKGYYLNQQRRDRDIQLFYEGYIHKFFQSSRQIFQTTQIRAHSDSYHLKTKLRKYERNSRLLDKCKAISQDGLTHQFICDKNYRAGYLPNKKRRLGHFMLSLNKCIQICLKMTNLGPQQYQALYTHFSIQDQFYIIRLTQQWYKLAQKVFKN</sequence>
<reference evidence="1 2" key="1">
    <citation type="journal article" date="2006" name="Nature">
        <title>Global trends of whole-genome duplications revealed by the ciliate Paramecium tetraurelia.</title>
        <authorList>
            <consortium name="Genoscope"/>
            <person name="Aury J.-M."/>
            <person name="Jaillon O."/>
            <person name="Duret L."/>
            <person name="Noel B."/>
            <person name="Jubin C."/>
            <person name="Porcel B.M."/>
            <person name="Segurens B."/>
            <person name="Daubin V."/>
            <person name="Anthouard V."/>
            <person name="Aiach N."/>
            <person name="Arnaiz O."/>
            <person name="Billaut A."/>
            <person name="Beisson J."/>
            <person name="Blanc I."/>
            <person name="Bouhouche K."/>
            <person name="Camara F."/>
            <person name="Duharcourt S."/>
            <person name="Guigo R."/>
            <person name="Gogendeau D."/>
            <person name="Katinka M."/>
            <person name="Keller A.-M."/>
            <person name="Kissmehl R."/>
            <person name="Klotz C."/>
            <person name="Koll F."/>
            <person name="Le Moue A."/>
            <person name="Lepere C."/>
            <person name="Malinsky S."/>
            <person name="Nowacki M."/>
            <person name="Nowak J.K."/>
            <person name="Plattner H."/>
            <person name="Poulain J."/>
            <person name="Ruiz F."/>
            <person name="Serrano V."/>
            <person name="Zagulski M."/>
            <person name="Dessen P."/>
            <person name="Betermier M."/>
            <person name="Weissenbach J."/>
            <person name="Scarpelli C."/>
            <person name="Schachter V."/>
            <person name="Sperling L."/>
            <person name="Meyer E."/>
            <person name="Cohen J."/>
            <person name="Wincker P."/>
        </authorList>
    </citation>
    <scope>NUCLEOTIDE SEQUENCE [LARGE SCALE GENOMIC DNA]</scope>
    <source>
        <strain evidence="1 2">Stock d4-2</strain>
    </source>
</reference>
<proteinExistence type="predicted"/>
<protein>
    <submittedName>
        <fullName evidence="1">Uncharacterized protein</fullName>
    </submittedName>
</protein>
<dbReference type="Proteomes" id="UP000000600">
    <property type="component" value="Unassembled WGS sequence"/>
</dbReference>